<keyword evidence="3" id="KW-0804">Transcription</keyword>
<dbReference type="InterPro" id="IPR050109">
    <property type="entry name" value="HTH-type_TetR-like_transc_reg"/>
</dbReference>
<evidence type="ECO:0000259" key="5">
    <source>
        <dbReference type="PROSITE" id="PS50977"/>
    </source>
</evidence>
<evidence type="ECO:0000256" key="2">
    <source>
        <dbReference type="ARBA" id="ARBA00023125"/>
    </source>
</evidence>
<evidence type="ECO:0000313" key="6">
    <source>
        <dbReference type="EMBL" id="CAA9479126.1"/>
    </source>
</evidence>
<accession>A0A6J4RYQ1</accession>
<dbReference type="PRINTS" id="PR00455">
    <property type="entry name" value="HTHTETR"/>
</dbReference>
<evidence type="ECO:0000256" key="3">
    <source>
        <dbReference type="ARBA" id="ARBA00023163"/>
    </source>
</evidence>
<evidence type="ECO:0000256" key="1">
    <source>
        <dbReference type="ARBA" id="ARBA00023015"/>
    </source>
</evidence>
<dbReference type="InterPro" id="IPR009057">
    <property type="entry name" value="Homeodomain-like_sf"/>
</dbReference>
<dbReference type="EMBL" id="CADCVS010000114">
    <property type="protein sequence ID" value="CAA9479126.1"/>
    <property type="molecule type" value="Genomic_DNA"/>
</dbReference>
<evidence type="ECO:0000256" key="4">
    <source>
        <dbReference type="PROSITE-ProRule" id="PRU00335"/>
    </source>
</evidence>
<organism evidence="6">
    <name type="scientific">uncultured Solirubrobacteraceae bacterium</name>
    <dbReference type="NCBI Taxonomy" id="1162706"/>
    <lineage>
        <taxon>Bacteria</taxon>
        <taxon>Bacillati</taxon>
        <taxon>Actinomycetota</taxon>
        <taxon>Thermoleophilia</taxon>
        <taxon>Solirubrobacterales</taxon>
        <taxon>Solirubrobacteraceae</taxon>
        <taxon>environmental samples</taxon>
    </lineage>
</organism>
<dbReference type="Gene3D" id="1.10.357.10">
    <property type="entry name" value="Tetracycline Repressor, domain 2"/>
    <property type="match status" value="1"/>
</dbReference>
<dbReference type="PANTHER" id="PTHR30055">
    <property type="entry name" value="HTH-TYPE TRANSCRIPTIONAL REGULATOR RUTR"/>
    <property type="match status" value="1"/>
</dbReference>
<keyword evidence="1" id="KW-0805">Transcription regulation</keyword>
<dbReference type="SUPFAM" id="SSF48498">
    <property type="entry name" value="Tetracyclin repressor-like, C-terminal domain"/>
    <property type="match status" value="1"/>
</dbReference>
<protein>
    <recommendedName>
        <fullName evidence="5">HTH tetR-type domain-containing protein</fullName>
    </recommendedName>
</protein>
<dbReference type="PANTHER" id="PTHR30055:SF234">
    <property type="entry name" value="HTH-TYPE TRANSCRIPTIONAL REGULATOR BETI"/>
    <property type="match status" value="1"/>
</dbReference>
<name>A0A6J4RYQ1_9ACTN</name>
<dbReference type="InterPro" id="IPR001647">
    <property type="entry name" value="HTH_TetR"/>
</dbReference>
<reference evidence="6" key="1">
    <citation type="submission" date="2020-02" db="EMBL/GenBank/DDBJ databases">
        <authorList>
            <person name="Meier V. D."/>
        </authorList>
    </citation>
    <scope>NUCLEOTIDE SEQUENCE</scope>
    <source>
        <strain evidence="6">AVDCRST_MAG30</strain>
    </source>
</reference>
<dbReference type="GO" id="GO:0000976">
    <property type="term" value="F:transcription cis-regulatory region binding"/>
    <property type="evidence" value="ECO:0007669"/>
    <property type="project" value="TreeGrafter"/>
</dbReference>
<sequence>MSARRTRERELVLATRALFDERGMQDAPIEEIAKAVGIARGLIYRQFSSKEELFVLTVTTYLDELAGLFDEAIEGVPDPADRIERVTRAYAEFCLRYPAFLDCALSLMHRPATELQAIISESVWLRLGQGMARCLDLVARILRELEVDDPDYMANILWVQTLGTMHLARLRVGVRQVAPGVPALFPVDPERVVRTCVDAVMSVMRA</sequence>
<feature type="domain" description="HTH tetR-type" evidence="5">
    <location>
        <begin position="5"/>
        <end position="65"/>
    </location>
</feature>
<dbReference type="GO" id="GO:0003700">
    <property type="term" value="F:DNA-binding transcription factor activity"/>
    <property type="evidence" value="ECO:0007669"/>
    <property type="project" value="TreeGrafter"/>
</dbReference>
<feature type="DNA-binding region" description="H-T-H motif" evidence="4">
    <location>
        <begin position="28"/>
        <end position="47"/>
    </location>
</feature>
<dbReference type="AlphaFoldDB" id="A0A6J4RYQ1"/>
<dbReference type="Gene3D" id="1.10.10.60">
    <property type="entry name" value="Homeodomain-like"/>
    <property type="match status" value="1"/>
</dbReference>
<dbReference type="PROSITE" id="PS50977">
    <property type="entry name" value="HTH_TETR_2"/>
    <property type="match status" value="1"/>
</dbReference>
<proteinExistence type="predicted"/>
<gene>
    <name evidence="6" type="ORF">AVDCRST_MAG30-686</name>
</gene>
<dbReference type="Pfam" id="PF00440">
    <property type="entry name" value="TetR_N"/>
    <property type="match status" value="1"/>
</dbReference>
<dbReference type="InterPro" id="IPR036271">
    <property type="entry name" value="Tet_transcr_reg_TetR-rel_C_sf"/>
</dbReference>
<keyword evidence="2 4" id="KW-0238">DNA-binding</keyword>
<dbReference type="SUPFAM" id="SSF46689">
    <property type="entry name" value="Homeodomain-like"/>
    <property type="match status" value="1"/>
</dbReference>